<organism evidence="2">
    <name type="scientific">Pseudomonas putida</name>
    <name type="common">Arthrobacter siderocapsulatus</name>
    <dbReference type="NCBI Taxonomy" id="303"/>
    <lineage>
        <taxon>Bacteria</taxon>
        <taxon>Pseudomonadati</taxon>
        <taxon>Pseudomonadota</taxon>
        <taxon>Gammaproteobacteria</taxon>
        <taxon>Pseudomonadales</taxon>
        <taxon>Pseudomonadaceae</taxon>
        <taxon>Pseudomonas</taxon>
    </lineage>
</organism>
<evidence type="ECO:0000313" key="2">
    <source>
        <dbReference type="EMBL" id="AAK26516.1"/>
    </source>
</evidence>
<proteinExistence type="predicted"/>
<dbReference type="AlphaFoldDB" id="Q9AH35"/>
<dbReference type="EMBL" id="AF319592">
    <property type="protein sequence ID" value="AAK26516.1"/>
    <property type="molecule type" value="Genomic_DNA"/>
</dbReference>
<geneLocation type="plasmid" evidence="2">
    <name>pNB2</name>
</geneLocation>
<keyword evidence="1" id="KW-1133">Transmembrane helix</keyword>
<evidence type="ECO:0000256" key="1">
    <source>
        <dbReference type="SAM" id="Phobius"/>
    </source>
</evidence>
<gene>
    <name evidence="2" type="primary">nbzB</name>
</gene>
<protein>
    <submittedName>
        <fullName evidence="2">Hydroxylaminobenzene mutase</fullName>
    </submittedName>
</protein>
<keyword evidence="1" id="KW-0812">Transmembrane</keyword>
<feature type="transmembrane region" description="Helical" evidence="1">
    <location>
        <begin position="76"/>
        <end position="100"/>
    </location>
</feature>
<sequence length="164" mass="16879">MTLHTPSTDAPLARRLLQLGIALFLLGLLTGFLLPMMANPRVGLSSHLEGVLNGMFLLALGLMWPQLSLGTGARKAAFGFAVYGTYANWLATLLAGFWGAGGRMMPIAAGGHAGTAAQEGLIAFALISLSLSMLVVGALALWGLRSAPARRNTDAPAAGPQPAA</sequence>
<feature type="transmembrane region" description="Helical" evidence="1">
    <location>
        <begin position="16"/>
        <end position="38"/>
    </location>
</feature>
<feature type="transmembrane region" description="Helical" evidence="1">
    <location>
        <begin position="44"/>
        <end position="64"/>
    </location>
</feature>
<reference evidence="2" key="2">
    <citation type="submission" date="2000-11" db="EMBL/GenBank/DDBJ databases">
        <authorList>
            <person name="Park H.-S."/>
            <person name="Kim H.-S."/>
        </authorList>
    </citation>
    <scope>NUCLEOTIDE SEQUENCE</scope>
    <source>
        <plasmid evidence="2">pNB2</plasmid>
    </source>
</reference>
<feature type="transmembrane region" description="Helical" evidence="1">
    <location>
        <begin position="120"/>
        <end position="142"/>
    </location>
</feature>
<keyword evidence="1" id="KW-0472">Membrane</keyword>
<name>Q9AH35_PSEPU</name>
<keyword evidence="2" id="KW-0614">Plasmid</keyword>
<reference evidence="2" key="1">
    <citation type="journal article" date="2000" name="J. Bacteriol.">
        <title>Identification and characterization of the nitrobenzene catabolic plasmids pNB1 and pNB2 in Pseudomonas putida HS12.</title>
        <authorList>
            <person name="Park H.S."/>
            <person name="Kim H.S."/>
        </authorList>
    </citation>
    <scope>NUCLEOTIDE SEQUENCE</scope>
    <source>
        <plasmid evidence="2">pNB2</plasmid>
    </source>
</reference>
<accession>Q9AH35</accession>